<protein>
    <recommendedName>
        <fullName evidence="2">Phosphoribosyltransferase domain-containing protein</fullName>
    </recommendedName>
</protein>
<proteinExistence type="inferred from homology"/>
<evidence type="ECO:0000259" key="2">
    <source>
        <dbReference type="Pfam" id="PF00156"/>
    </source>
</evidence>
<dbReference type="Pfam" id="PF00156">
    <property type="entry name" value="Pribosyltran"/>
    <property type="match status" value="1"/>
</dbReference>
<dbReference type="AlphaFoldDB" id="A0A1F5S2N6"/>
<dbReference type="InterPro" id="IPR029057">
    <property type="entry name" value="PRTase-like"/>
</dbReference>
<dbReference type="SUPFAM" id="SSF53271">
    <property type="entry name" value="PRTase-like"/>
    <property type="match status" value="1"/>
</dbReference>
<feature type="domain" description="Phosphoribosyltransferase" evidence="2">
    <location>
        <begin position="145"/>
        <end position="214"/>
    </location>
</feature>
<dbReference type="InterPro" id="IPR000836">
    <property type="entry name" value="PRTase_dom"/>
</dbReference>
<dbReference type="CDD" id="cd06223">
    <property type="entry name" value="PRTases_typeI"/>
    <property type="match status" value="1"/>
</dbReference>
<sequence length="222" mass="25299">MNFSEAVRYLSILKKFILDILFPVECLGCGKEKEWICSSCQDKMKMDIFVARGVFLDKIIAPYSYDEKIIKQGIHLFKYKFVEDIGRDLGKIFVNGLEKLIKKNDFEAIVIPVPLHKKRLLERGFNQAEILASCVGNFFSWGVETNVLSRSRFTVPQVGLPKEERMNNIKEAFEVLDKNKIFNKKIVLIDDVFTTGATMEECAKVLKEAGAGEIWGFTLAKG</sequence>
<dbReference type="InterPro" id="IPR051910">
    <property type="entry name" value="ComF/GntX_DNA_util-trans"/>
</dbReference>
<organism evidence="3 4">
    <name type="scientific">Candidatus Falkowbacteria bacterium RIFOXYA2_FULL_38_12</name>
    <dbReference type="NCBI Taxonomy" id="1797993"/>
    <lineage>
        <taxon>Bacteria</taxon>
        <taxon>Candidatus Falkowiibacteriota</taxon>
    </lineage>
</organism>
<dbReference type="PANTHER" id="PTHR47505:SF1">
    <property type="entry name" value="DNA UTILIZATION PROTEIN YHGH"/>
    <property type="match status" value="1"/>
</dbReference>
<gene>
    <name evidence="3" type="ORF">A2257_03640</name>
</gene>
<evidence type="ECO:0000313" key="3">
    <source>
        <dbReference type="EMBL" id="OGF20832.1"/>
    </source>
</evidence>
<dbReference type="EMBL" id="MFGA01000020">
    <property type="protein sequence ID" value="OGF20832.1"/>
    <property type="molecule type" value="Genomic_DNA"/>
</dbReference>
<evidence type="ECO:0000313" key="4">
    <source>
        <dbReference type="Proteomes" id="UP000177407"/>
    </source>
</evidence>
<accession>A0A1F5S2N6</accession>
<name>A0A1F5S2N6_9BACT</name>
<comment type="similarity">
    <text evidence="1">Belongs to the ComF/GntX family.</text>
</comment>
<dbReference type="Proteomes" id="UP000177407">
    <property type="component" value="Unassembled WGS sequence"/>
</dbReference>
<dbReference type="Gene3D" id="3.40.50.2020">
    <property type="match status" value="1"/>
</dbReference>
<evidence type="ECO:0000256" key="1">
    <source>
        <dbReference type="ARBA" id="ARBA00008007"/>
    </source>
</evidence>
<comment type="caution">
    <text evidence="3">The sequence shown here is derived from an EMBL/GenBank/DDBJ whole genome shotgun (WGS) entry which is preliminary data.</text>
</comment>
<reference evidence="3 4" key="1">
    <citation type="journal article" date="2016" name="Nat. Commun.">
        <title>Thousands of microbial genomes shed light on interconnected biogeochemical processes in an aquifer system.</title>
        <authorList>
            <person name="Anantharaman K."/>
            <person name="Brown C.T."/>
            <person name="Hug L.A."/>
            <person name="Sharon I."/>
            <person name="Castelle C.J."/>
            <person name="Probst A.J."/>
            <person name="Thomas B.C."/>
            <person name="Singh A."/>
            <person name="Wilkins M.J."/>
            <person name="Karaoz U."/>
            <person name="Brodie E.L."/>
            <person name="Williams K.H."/>
            <person name="Hubbard S.S."/>
            <person name="Banfield J.F."/>
        </authorList>
    </citation>
    <scope>NUCLEOTIDE SEQUENCE [LARGE SCALE GENOMIC DNA]</scope>
</reference>
<dbReference type="PANTHER" id="PTHR47505">
    <property type="entry name" value="DNA UTILIZATION PROTEIN YHGH"/>
    <property type="match status" value="1"/>
</dbReference>